<dbReference type="Gene3D" id="3.40.50.12780">
    <property type="entry name" value="N-terminal domain of ligase-like"/>
    <property type="match status" value="1"/>
</dbReference>
<evidence type="ECO:0000259" key="1">
    <source>
        <dbReference type="Pfam" id="PF00501"/>
    </source>
</evidence>
<dbReference type="Gene3D" id="3.30.300.30">
    <property type="match status" value="1"/>
</dbReference>
<protein>
    <submittedName>
        <fullName evidence="3">AMP-binding protein</fullName>
    </submittedName>
</protein>
<evidence type="ECO:0000313" key="4">
    <source>
        <dbReference type="Proteomes" id="UP000559404"/>
    </source>
</evidence>
<dbReference type="InterPro" id="IPR020845">
    <property type="entry name" value="AMP-binding_CS"/>
</dbReference>
<dbReference type="InterPro" id="IPR045851">
    <property type="entry name" value="AMP-bd_C_sf"/>
</dbReference>
<reference evidence="3 4" key="2">
    <citation type="submission" date="2020-08" db="EMBL/GenBank/DDBJ databases">
        <title>Stappia taiwanensis sp. nov., isolated from a coastal thermal spring.</title>
        <authorList>
            <person name="Kampfer P."/>
        </authorList>
    </citation>
    <scope>NUCLEOTIDE SEQUENCE [LARGE SCALE GENOMIC DNA]</scope>
    <source>
        <strain evidence="3 4">DSM 23284</strain>
    </source>
</reference>
<feature type="domain" description="AMP-dependent synthetase/ligase" evidence="1">
    <location>
        <begin position="26"/>
        <end position="363"/>
    </location>
</feature>
<comment type="caution">
    <text evidence="3">The sequence shown here is derived from an EMBL/GenBank/DDBJ whole genome shotgun (WGS) entry which is preliminary data.</text>
</comment>
<dbReference type="EMBL" id="JACEON010000021">
    <property type="protein sequence ID" value="MBA4613642.1"/>
    <property type="molecule type" value="Genomic_DNA"/>
</dbReference>
<feature type="domain" description="AMP-binding enzyme C-terminal" evidence="2">
    <location>
        <begin position="414"/>
        <end position="489"/>
    </location>
</feature>
<dbReference type="PANTHER" id="PTHR43767">
    <property type="entry name" value="LONG-CHAIN-FATTY-ACID--COA LIGASE"/>
    <property type="match status" value="1"/>
</dbReference>
<evidence type="ECO:0000259" key="2">
    <source>
        <dbReference type="Pfam" id="PF13193"/>
    </source>
</evidence>
<organism evidence="3 4">
    <name type="scientific">Stappia taiwanensis</name>
    <dbReference type="NCBI Taxonomy" id="992267"/>
    <lineage>
        <taxon>Bacteria</taxon>
        <taxon>Pseudomonadati</taxon>
        <taxon>Pseudomonadota</taxon>
        <taxon>Alphaproteobacteria</taxon>
        <taxon>Hyphomicrobiales</taxon>
        <taxon>Stappiaceae</taxon>
        <taxon>Stappia</taxon>
    </lineage>
</organism>
<gene>
    <name evidence="3" type="ORF">H1W37_18445</name>
</gene>
<name>A0A838XTB8_9HYPH</name>
<dbReference type="Proteomes" id="UP000559404">
    <property type="component" value="Unassembled WGS sequence"/>
</dbReference>
<dbReference type="PROSITE" id="PS00455">
    <property type="entry name" value="AMP_BINDING"/>
    <property type="match status" value="1"/>
</dbReference>
<sequence>MTVASFLPWRREAHIGNLIDVLVKAERENPERLFAKDPTISLTYAEALAAVRGFRALYGDVVERRDIALSMANGVNFLVTYLGVLYSGGVPALLNAGLPPKTGETLIGELSPAAVFTDAPLSFCADAVTVDADRLRIWLAADNGAASACGSGDDTATYFYSGGTTGVPKRVRYTHRKVLAAGERMQWGWPVADGEVFLPIAPFSHIYGYLMGVCVALQCAGSSIMLERFRPGDALDAIEREGVTVLGGGPPAIYQALMSDPDLASRNLSTLRLCPGGGAPFPLHVHETWKELTGLTIFEGYGMTEMAPITVNTLEAGHRAGAAGKPAPDVEVSIVDLETGKREMPVGEAGEIRVRGPHLMGGYCNNPEETALVLRDGWLHTGDVGVVDGEGFLTITDRKKNVIIHKGFNVFPREVEEAILTHPDISGACVVGAPDARSGEAVVAFVAPRGDAPLDVDGLIAHCRDYLLAYRMPTRIECLEELPLTPAGKLDRIALSQRACQGAPEDSV</sequence>
<dbReference type="AlphaFoldDB" id="A0A838XTB8"/>
<reference evidence="3 4" key="1">
    <citation type="submission" date="2020-07" db="EMBL/GenBank/DDBJ databases">
        <authorList>
            <person name="Li M."/>
        </authorList>
    </citation>
    <scope>NUCLEOTIDE SEQUENCE [LARGE SCALE GENOMIC DNA]</scope>
    <source>
        <strain evidence="3 4">DSM 23284</strain>
    </source>
</reference>
<dbReference type="InterPro" id="IPR050237">
    <property type="entry name" value="ATP-dep_AMP-bd_enzyme"/>
</dbReference>
<dbReference type="RefSeq" id="WP_181761832.1">
    <property type="nucleotide sequence ID" value="NZ_BMCR01000005.1"/>
</dbReference>
<dbReference type="InterPro" id="IPR025110">
    <property type="entry name" value="AMP-bd_C"/>
</dbReference>
<dbReference type="InterPro" id="IPR042099">
    <property type="entry name" value="ANL_N_sf"/>
</dbReference>
<accession>A0A838XTB8</accession>
<dbReference type="PANTHER" id="PTHR43767:SF12">
    <property type="entry name" value="AMP-DEPENDENT SYNTHETASE AND LIGASE"/>
    <property type="match status" value="1"/>
</dbReference>
<dbReference type="GO" id="GO:0016877">
    <property type="term" value="F:ligase activity, forming carbon-sulfur bonds"/>
    <property type="evidence" value="ECO:0007669"/>
    <property type="project" value="UniProtKB-ARBA"/>
</dbReference>
<proteinExistence type="predicted"/>
<dbReference type="InterPro" id="IPR000873">
    <property type="entry name" value="AMP-dep_synth/lig_dom"/>
</dbReference>
<dbReference type="Pfam" id="PF00501">
    <property type="entry name" value="AMP-binding"/>
    <property type="match status" value="1"/>
</dbReference>
<dbReference type="SUPFAM" id="SSF56801">
    <property type="entry name" value="Acetyl-CoA synthetase-like"/>
    <property type="match status" value="1"/>
</dbReference>
<dbReference type="Pfam" id="PF13193">
    <property type="entry name" value="AMP-binding_C"/>
    <property type="match status" value="1"/>
</dbReference>
<keyword evidence="4" id="KW-1185">Reference proteome</keyword>
<evidence type="ECO:0000313" key="3">
    <source>
        <dbReference type="EMBL" id="MBA4613642.1"/>
    </source>
</evidence>